<proteinExistence type="predicted"/>
<accession>A0A0E9R2P9</accession>
<reference evidence="1" key="1">
    <citation type="submission" date="2014-11" db="EMBL/GenBank/DDBJ databases">
        <authorList>
            <person name="Amaro Gonzalez C."/>
        </authorList>
    </citation>
    <scope>NUCLEOTIDE SEQUENCE</scope>
</reference>
<dbReference type="EMBL" id="GBXM01085540">
    <property type="protein sequence ID" value="JAH23037.1"/>
    <property type="molecule type" value="Transcribed_RNA"/>
</dbReference>
<protein>
    <submittedName>
        <fullName evidence="1">Uncharacterized protein</fullName>
    </submittedName>
</protein>
<reference evidence="1" key="2">
    <citation type="journal article" date="2015" name="Fish Shellfish Immunol.">
        <title>Early steps in the European eel (Anguilla anguilla)-Vibrio vulnificus interaction in the gills: Role of the RtxA13 toxin.</title>
        <authorList>
            <person name="Callol A."/>
            <person name="Pajuelo D."/>
            <person name="Ebbesson L."/>
            <person name="Teles M."/>
            <person name="MacKenzie S."/>
            <person name="Amaro C."/>
        </authorList>
    </citation>
    <scope>NUCLEOTIDE SEQUENCE</scope>
</reference>
<sequence length="29" mass="3384">MAFQCYEFKLPVVEKSVPHRVQPYGFSPV</sequence>
<dbReference type="AlphaFoldDB" id="A0A0E9R2P9"/>
<organism evidence="1">
    <name type="scientific">Anguilla anguilla</name>
    <name type="common">European freshwater eel</name>
    <name type="synonym">Muraena anguilla</name>
    <dbReference type="NCBI Taxonomy" id="7936"/>
    <lineage>
        <taxon>Eukaryota</taxon>
        <taxon>Metazoa</taxon>
        <taxon>Chordata</taxon>
        <taxon>Craniata</taxon>
        <taxon>Vertebrata</taxon>
        <taxon>Euteleostomi</taxon>
        <taxon>Actinopterygii</taxon>
        <taxon>Neopterygii</taxon>
        <taxon>Teleostei</taxon>
        <taxon>Anguilliformes</taxon>
        <taxon>Anguillidae</taxon>
        <taxon>Anguilla</taxon>
    </lineage>
</organism>
<name>A0A0E9R2P9_ANGAN</name>
<evidence type="ECO:0000313" key="1">
    <source>
        <dbReference type="EMBL" id="JAH23037.1"/>
    </source>
</evidence>